<accession>A0A391NUZ3</accession>
<feature type="domain" description="EF-hand" evidence="2">
    <location>
        <begin position="2"/>
        <end position="37"/>
    </location>
</feature>
<dbReference type="OrthoDB" id="343296at2759"/>
<dbReference type="AlphaFoldDB" id="A0A391NUZ3"/>
<sequence length="38" mass="4264">NIPEDELSAMIDEFDRDGDGEIDEEDFIAILRSTSAFS</sequence>
<keyword evidence="4" id="KW-1185">Reference proteome</keyword>
<evidence type="ECO:0000259" key="2">
    <source>
        <dbReference type="PROSITE" id="PS50222"/>
    </source>
</evidence>
<name>A0A391NUZ3_9EUKA</name>
<proteinExistence type="predicted"/>
<dbReference type="GO" id="GO:0005509">
    <property type="term" value="F:calcium ion binding"/>
    <property type="evidence" value="ECO:0007669"/>
    <property type="project" value="InterPro"/>
</dbReference>
<dbReference type="InterPro" id="IPR018247">
    <property type="entry name" value="EF_Hand_1_Ca_BS"/>
</dbReference>
<dbReference type="PROSITE" id="PS00018">
    <property type="entry name" value="EF_HAND_1"/>
    <property type="match status" value="1"/>
</dbReference>
<comment type="caution">
    <text evidence="3">The sequence shown here is derived from an EMBL/GenBank/DDBJ whole genome shotgun (WGS) entry which is preliminary data.</text>
</comment>
<dbReference type="PROSITE" id="PS50222">
    <property type="entry name" value="EF_HAND_2"/>
    <property type="match status" value="1"/>
</dbReference>
<dbReference type="Proteomes" id="UP000265618">
    <property type="component" value="Unassembled WGS sequence"/>
</dbReference>
<dbReference type="Gene3D" id="1.10.238.10">
    <property type="entry name" value="EF-hand"/>
    <property type="match status" value="1"/>
</dbReference>
<feature type="non-terminal residue" evidence="3">
    <location>
        <position position="1"/>
    </location>
</feature>
<reference evidence="3 4" key="1">
    <citation type="journal article" date="2018" name="PLoS ONE">
        <title>The draft genome of Kipferlia bialata reveals reductive genome evolution in fornicate parasites.</title>
        <authorList>
            <person name="Tanifuji G."/>
            <person name="Takabayashi S."/>
            <person name="Kume K."/>
            <person name="Takagi M."/>
            <person name="Nakayama T."/>
            <person name="Kamikawa R."/>
            <person name="Inagaki Y."/>
            <person name="Hashimoto T."/>
        </authorList>
    </citation>
    <scope>NUCLEOTIDE SEQUENCE [LARGE SCALE GENOMIC DNA]</scope>
    <source>
        <strain evidence="3">NY0173</strain>
    </source>
</reference>
<dbReference type="InterPro" id="IPR011992">
    <property type="entry name" value="EF-hand-dom_pair"/>
</dbReference>
<dbReference type="Pfam" id="PF00036">
    <property type="entry name" value="EF-hand_1"/>
    <property type="match status" value="1"/>
</dbReference>
<dbReference type="SMART" id="SM00054">
    <property type="entry name" value="EFh"/>
    <property type="match status" value="1"/>
</dbReference>
<evidence type="ECO:0000313" key="4">
    <source>
        <dbReference type="Proteomes" id="UP000265618"/>
    </source>
</evidence>
<keyword evidence="1" id="KW-0106">Calcium</keyword>
<dbReference type="InterPro" id="IPR002048">
    <property type="entry name" value="EF_hand_dom"/>
</dbReference>
<evidence type="ECO:0000313" key="3">
    <source>
        <dbReference type="EMBL" id="GCA63008.1"/>
    </source>
</evidence>
<evidence type="ECO:0000256" key="1">
    <source>
        <dbReference type="ARBA" id="ARBA00022837"/>
    </source>
</evidence>
<dbReference type="EMBL" id="BDIP01002019">
    <property type="protein sequence ID" value="GCA63008.1"/>
    <property type="molecule type" value="Genomic_DNA"/>
</dbReference>
<dbReference type="SUPFAM" id="SSF47473">
    <property type="entry name" value="EF-hand"/>
    <property type="match status" value="1"/>
</dbReference>
<organism evidence="3 4">
    <name type="scientific">Kipferlia bialata</name>
    <dbReference type="NCBI Taxonomy" id="797122"/>
    <lineage>
        <taxon>Eukaryota</taxon>
        <taxon>Metamonada</taxon>
        <taxon>Carpediemonas-like organisms</taxon>
        <taxon>Kipferlia</taxon>
    </lineage>
</organism>
<protein>
    <recommendedName>
        <fullName evidence="2">EF-hand domain-containing protein</fullName>
    </recommendedName>
</protein>
<gene>
    <name evidence="3" type="ORF">KIPB_007279</name>
</gene>